<gene>
    <name evidence="4" type="ORF">SAMN02745110_02319</name>
</gene>
<dbReference type="CDD" id="cd19589">
    <property type="entry name" value="serpin_tengpin-like"/>
    <property type="match status" value="1"/>
</dbReference>
<dbReference type="InterPro" id="IPR036186">
    <property type="entry name" value="Serpin_sf"/>
</dbReference>
<dbReference type="Gene3D" id="2.30.39.10">
    <property type="entry name" value="Alpha-1-antitrypsin, domain 1"/>
    <property type="match status" value="1"/>
</dbReference>
<dbReference type="RefSeq" id="WP_159444166.1">
    <property type="nucleotide sequence ID" value="NZ_FMTO01000017.1"/>
</dbReference>
<dbReference type="InterPro" id="IPR000215">
    <property type="entry name" value="Serpin_fam"/>
</dbReference>
<dbReference type="SMART" id="SM00093">
    <property type="entry name" value="SERPIN"/>
    <property type="match status" value="1"/>
</dbReference>
<organism evidence="4 5">
    <name type="scientific">Eubacterium ruminantium</name>
    <dbReference type="NCBI Taxonomy" id="42322"/>
    <lineage>
        <taxon>Bacteria</taxon>
        <taxon>Bacillati</taxon>
        <taxon>Bacillota</taxon>
        <taxon>Clostridia</taxon>
        <taxon>Eubacteriales</taxon>
        <taxon>Eubacteriaceae</taxon>
        <taxon>Eubacterium</taxon>
    </lineage>
</organism>
<dbReference type="PROSITE" id="PS00284">
    <property type="entry name" value="SERPIN"/>
    <property type="match status" value="1"/>
</dbReference>
<name>A0A1T4Q985_9FIRM</name>
<proteinExistence type="inferred from homology"/>
<feature type="compositionally biased region" description="Basic and acidic residues" evidence="2">
    <location>
        <begin position="63"/>
        <end position="81"/>
    </location>
</feature>
<evidence type="ECO:0000256" key="1">
    <source>
        <dbReference type="RuleBase" id="RU000411"/>
    </source>
</evidence>
<dbReference type="InterPro" id="IPR023796">
    <property type="entry name" value="Serpin_dom"/>
</dbReference>
<dbReference type="PROSITE" id="PS51257">
    <property type="entry name" value="PROKAR_LIPOPROTEIN"/>
    <property type="match status" value="1"/>
</dbReference>
<dbReference type="InterPro" id="IPR042185">
    <property type="entry name" value="Serpin_sf_2"/>
</dbReference>
<dbReference type="Pfam" id="PF00079">
    <property type="entry name" value="Serpin"/>
    <property type="match status" value="1"/>
</dbReference>
<dbReference type="PANTHER" id="PTHR11461">
    <property type="entry name" value="SERINE PROTEASE INHIBITOR, SERPIN"/>
    <property type="match status" value="1"/>
</dbReference>
<evidence type="ECO:0000313" key="5">
    <source>
        <dbReference type="Proteomes" id="UP000189857"/>
    </source>
</evidence>
<evidence type="ECO:0000256" key="2">
    <source>
        <dbReference type="SAM" id="MobiDB-lite"/>
    </source>
</evidence>
<dbReference type="GO" id="GO:0004867">
    <property type="term" value="F:serine-type endopeptidase inhibitor activity"/>
    <property type="evidence" value="ECO:0007669"/>
    <property type="project" value="InterPro"/>
</dbReference>
<comment type="similarity">
    <text evidence="1">Belongs to the serpin family.</text>
</comment>
<dbReference type="SUPFAM" id="SSF56574">
    <property type="entry name" value="Serpins"/>
    <property type="match status" value="1"/>
</dbReference>
<dbReference type="InterPro" id="IPR042178">
    <property type="entry name" value="Serpin_sf_1"/>
</dbReference>
<sequence length="484" mass="53999">MFNKTISSKRKYGRKLAAIFMAGMIMLTGCGNTGDKKKDKPIPNENPEIQSTEIQWTDDDHAEEQPSEKQHPDEEYEENNKSENPVPKKAISDKAILLGANMEQGKVELPSEDEEKKFIDGTTDFSFEIMKKILENSDGKNIMISPVSIINALAMVENGAAGNTLTDMEAVVGRGMTRDEYNRALSAYCKSLYSEDATFNNANSVWINDDVVVQDPFVQNCKNYYNSEIYKAPFDKSTINDINNWGYNNTNGLIDNTVDDMKETDIMFLVNAIYFEAKWKVQYEEKDISENRVFTDKNGNKDQVTMLVSEENDWFKLNGGTGFIKPYKGDKYSFVGILPGEGKSPEEYMSEINGSDFANAIVNGENGHCCVEIPEFSADYKSSLREALIDMGMGSAFENADFSEMFDLSTVDGGYAKIGDVIHNTHIDVDRNGTKAAAITKVEMVGGAALVDGHVVLDRPFVYMIIDNDTNMPVFMGICNDIVE</sequence>
<dbReference type="PANTHER" id="PTHR11461:SF211">
    <property type="entry name" value="GH10112P-RELATED"/>
    <property type="match status" value="1"/>
</dbReference>
<dbReference type="EMBL" id="FUXA01000017">
    <property type="protein sequence ID" value="SKA00322.1"/>
    <property type="molecule type" value="Genomic_DNA"/>
</dbReference>
<accession>A0A1T4Q985</accession>
<dbReference type="GO" id="GO:0005615">
    <property type="term" value="C:extracellular space"/>
    <property type="evidence" value="ECO:0007669"/>
    <property type="project" value="InterPro"/>
</dbReference>
<dbReference type="AlphaFoldDB" id="A0A1T4Q985"/>
<evidence type="ECO:0000313" key="4">
    <source>
        <dbReference type="EMBL" id="SKA00322.1"/>
    </source>
</evidence>
<protein>
    <submittedName>
        <fullName evidence="4">Serpin B</fullName>
    </submittedName>
</protein>
<dbReference type="InterPro" id="IPR023795">
    <property type="entry name" value="Serpin_CS"/>
</dbReference>
<feature type="domain" description="Serpin" evidence="3">
    <location>
        <begin position="127"/>
        <end position="482"/>
    </location>
</feature>
<reference evidence="4 5" key="1">
    <citation type="submission" date="2017-02" db="EMBL/GenBank/DDBJ databases">
        <authorList>
            <person name="Peterson S.W."/>
        </authorList>
    </citation>
    <scope>NUCLEOTIDE SEQUENCE [LARGE SCALE GENOMIC DNA]</scope>
    <source>
        <strain evidence="4 5">ATCC 17233</strain>
    </source>
</reference>
<keyword evidence="5" id="KW-1185">Reference proteome</keyword>
<dbReference type="Proteomes" id="UP000189857">
    <property type="component" value="Unassembled WGS sequence"/>
</dbReference>
<feature type="region of interest" description="Disordered" evidence="2">
    <location>
        <begin position="30"/>
        <end position="88"/>
    </location>
</feature>
<dbReference type="Gene3D" id="3.30.497.10">
    <property type="entry name" value="Antithrombin, subunit I, domain 2"/>
    <property type="match status" value="1"/>
</dbReference>
<evidence type="ECO:0000259" key="3">
    <source>
        <dbReference type="SMART" id="SM00093"/>
    </source>
</evidence>